<proteinExistence type="predicted"/>
<dbReference type="RefSeq" id="WP_064746257.1">
    <property type="nucleotide sequence ID" value="NZ_CP159925.1"/>
</dbReference>
<dbReference type="SUPFAM" id="SSF103032">
    <property type="entry name" value="Hypothetical protein YwqG"/>
    <property type="match status" value="1"/>
</dbReference>
<organism evidence="3">
    <name type="scientific">Lysobacter firmicutimachus</name>
    <dbReference type="NCBI Taxonomy" id="1792846"/>
    <lineage>
        <taxon>Bacteria</taxon>
        <taxon>Pseudomonadati</taxon>
        <taxon>Pseudomonadota</taxon>
        <taxon>Gammaproteobacteria</taxon>
        <taxon>Lysobacterales</taxon>
        <taxon>Lysobacteraceae</taxon>
        <taxon>Lysobacter</taxon>
    </lineage>
</organism>
<protein>
    <submittedName>
        <fullName evidence="3">DUF1963 domain-containing protein</fullName>
    </submittedName>
</protein>
<dbReference type="PANTHER" id="PTHR36436">
    <property type="entry name" value="SLL5081 PROTEIN"/>
    <property type="match status" value="1"/>
</dbReference>
<dbReference type="Gene3D" id="2.30.320.10">
    <property type="entry name" value="YwqG-like"/>
    <property type="match status" value="1"/>
</dbReference>
<evidence type="ECO:0000313" key="2">
    <source>
        <dbReference type="EMBL" id="MEI2454519.1"/>
    </source>
</evidence>
<feature type="compositionally biased region" description="Low complexity" evidence="1">
    <location>
        <begin position="53"/>
        <end position="62"/>
    </location>
</feature>
<dbReference type="InterPro" id="IPR015315">
    <property type="entry name" value="DUF1963"/>
</dbReference>
<keyword evidence="4" id="KW-1185">Reference proteome</keyword>
<reference evidence="3" key="2">
    <citation type="submission" date="2024-06" db="EMBL/GenBank/DDBJ databases">
        <authorList>
            <person name="Li S."/>
        </authorList>
    </citation>
    <scope>NUCLEOTIDE SEQUENCE</scope>
    <source>
        <strain evidence="3">SR10</strain>
    </source>
</reference>
<dbReference type="AlphaFoldDB" id="A0AAU8MQG1"/>
<sequence length="347" mass="37131">MKTGQAVLLSIAIVAAAAAALGGVGYVAYRQLEGKVAQRSRAGQENAAGPMHGAAGADRQAAGDGGKGGGCAIQDHDARARAVLAPVAAAMQTSQRPVARIELSELKTDALRLSKVGGRAYWAAGRDYPRDPQGRPLFLLAQLDFAELPVMPGYPQQGLLQFFVSADDYYGAGLDRAHGEDRMQALAEQRGFRVVYWPRTDAPAVAPPAGTAAGEGLPFDPARPRRIRFVADHETIGGNDAGLERAIGRDIDGLIADYRKAHPEDEAEDVADDVAAYLDRAGHKLGGYPDFTQSDPRAAGDERVLLLQLDSDEDLMWGDSGIANFFIDPDDLARADFSRVAYHWDCY</sequence>
<feature type="region of interest" description="Disordered" evidence="1">
    <location>
        <begin position="41"/>
        <end position="70"/>
    </location>
</feature>
<dbReference type="EMBL" id="CP159925">
    <property type="protein sequence ID" value="XCO73522.1"/>
    <property type="molecule type" value="Genomic_DNA"/>
</dbReference>
<evidence type="ECO:0000256" key="1">
    <source>
        <dbReference type="SAM" id="MobiDB-lite"/>
    </source>
</evidence>
<evidence type="ECO:0000313" key="4">
    <source>
        <dbReference type="Proteomes" id="UP001387215"/>
    </source>
</evidence>
<name>A0AAU8MQG1_9GAMM</name>
<dbReference type="Pfam" id="PF09234">
    <property type="entry name" value="DUF1963"/>
    <property type="match status" value="1"/>
</dbReference>
<accession>A0AAU8MQG1</accession>
<reference evidence="2 4" key="1">
    <citation type="submission" date="2024-02" db="EMBL/GenBank/DDBJ databases">
        <title>Lysobacter Genome Sequencing and Mining.</title>
        <authorList>
            <person name="Bierman J."/>
            <person name="Walker M.C."/>
        </authorList>
    </citation>
    <scope>NUCLEOTIDE SEQUENCE [LARGE SCALE GENOMIC DNA]</scope>
    <source>
        <strain evidence="2 4">PB6250</strain>
    </source>
</reference>
<dbReference type="Proteomes" id="UP001387215">
    <property type="component" value="Unassembled WGS sequence"/>
</dbReference>
<dbReference type="InterPro" id="IPR035948">
    <property type="entry name" value="YwqG-like_sf"/>
</dbReference>
<dbReference type="EMBL" id="JBANDL010000002">
    <property type="protein sequence ID" value="MEI2454519.1"/>
    <property type="molecule type" value="Genomic_DNA"/>
</dbReference>
<evidence type="ECO:0000313" key="3">
    <source>
        <dbReference type="EMBL" id="XCO73522.1"/>
    </source>
</evidence>
<gene>
    <name evidence="3" type="ORF">ABU614_14070</name>
    <name evidence="2" type="ORF">V2J18_07480</name>
</gene>
<dbReference type="PANTHER" id="PTHR36436:SF6">
    <property type="entry name" value="SLL5081 PROTEIN"/>
    <property type="match status" value="1"/>
</dbReference>